<dbReference type="PROSITE" id="PS51724">
    <property type="entry name" value="SPOR"/>
    <property type="match status" value="1"/>
</dbReference>
<comment type="caution">
    <text evidence="8">The sequence shown here is derived from an EMBL/GenBank/DDBJ whole genome shotgun (WGS) entry which is preliminary data.</text>
</comment>
<dbReference type="InterPro" id="IPR009009">
    <property type="entry name" value="RlpA-like_DPBB"/>
</dbReference>
<accession>A0A351RB10</accession>
<evidence type="ECO:0000313" key="8">
    <source>
        <dbReference type="EMBL" id="HBA09231.1"/>
    </source>
</evidence>
<gene>
    <name evidence="4" type="primary">rlpA</name>
    <name evidence="8" type="ORF">DCW48_06500</name>
</gene>
<dbReference type="GO" id="GO:0071555">
    <property type="term" value="P:cell wall organization"/>
    <property type="evidence" value="ECO:0007669"/>
    <property type="project" value="UniProtKB-KW"/>
</dbReference>
<evidence type="ECO:0000256" key="4">
    <source>
        <dbReference type="HAMAP-Rule" id="MF_02071"/>
    </source>
</evidence>
<evidence type="ECO:0000313" key="9">
    <source>
        <dbReference type="Proteomes" id="UP000264313"/>
    </source>
</evidence>
<dbReference type="InterPro" id="IPR034718">
    <property type="entry name" value="RlpA"/>
</dbReference>
<feature type="region of interest" description="Disordered" evidence="6">
    <location>
        <begin position="1"/>
        <end position="20"/>
    </location>
</feature>
<sequence>MDIASIPDAEPRTEKPLVSSNKPYQALGQKYVPMKTYAPYSKQGVASWYGKRYHGRKTSSGEVYDMYGMSAAHTTLPIPSYVKVVNPTNGRAVVVRVNDRGPFKHDRLIDLSYAAAYKLGLVAQGSGLVEVTAIDTSPEALSIAAKTNVAAVEPSSTSTAQTTELISSSNTNNTLTSQSAPSKAISPSGYYVQAGAFKSEANGELLQKKIMDLDLAGDAAVTNVYNNGLHRVKLGPFSSKREADIHANKVRSQLNISAIVTNQ</sequence>
<comment type="function">
    <text evidence="4">Lytic transglycosylase with a strong preference for naked glycan strands that lack stem peptides.</text>
</comment>
<dbReference type="InterPro" id="IPR007730">
    <property type="entry name" value="SPOR-like_dom"/>
</dbReference>
<keyword evidence="1" id="KW-0732">Signal</keyword>
<dbReference type="EMBL" id="DNAA01000160">
    <property type="protein sequence ID" value="HBA09231.1"/>
    <property type="molecule type" value="Genomic_DNA"/>
</dbReference>
<keyword evidence="8" id="KW-0449">Lipoprotein</keyword>
<dbReference type="Proteomes" id="UP000264313">
    <property type="component" value="Unassembled WGS sequence"/>
</dbReference>
<keyword evidence="2 4" id="KW-0456">Lyase</keyword>
<dbReference type="Pfam" id="PF03330">
    <property type="entry name" value="DPBB_1"/>
    <property type="match status" value="1"/>
</dbReference>
<dbReference type="STRING" id="1132855.GCA_000384255_00309"/>
<name>A0A351RB10_9PROT</name>
<dbReference type="PANTHER" id="PTHR34183:SF1">
    <property type="entry name" value="ENDOLYTIC PEPTIDOGLYCAN TRANSGLYCOSYLASE RLPA"/>
    <property type="match status" value="1"/>
</dbReference>
<dbReference type="GO" id="GO:0042834">
    <property type="term" value="F:peptidoglycan binding"/>
    <property type="evidence" value="ECO:0007669"/>
    <property type="project" value="InterPro"/>
</dbReference>
<evidence type="ECO:0000256" key="1">
    <source>
        <dbReference type="ARBA" id="ARBA00022729"/>
    </source>
</evidence>
<protein>
    <recommendedName>
        <fullName evidence="4">Endolytic peptidoglycan transglycosylase RlpA</fullName>
        <ecNumber evidence="4">4.2.2.-</ecNumber>
    </recommendedName>
</protein>
<dbReference type="AlphaFoldDB" id="A0A351RB10"/>
<dbReference type="EC" id="4.2.2.-" evidence="4"/>
<dbReference type="PANTHER" id="PTHR34183">
    <property type="entry name" value="ENDOLYTIC PEPTIDOGLYCAN TRANSGLYCOSYLASE RLPA"/>
    <property type="match status" value="1"/>
</dbReference>
<dbReference type="GO" id="GO:0008932">
    <property type="term" value="F:lytic endotransglycosylase activity"/>
    <property type="evidence" value="ECO:0007669"/>
    <property type="project" value="UniProtKB-UniRule"/>
</dbReference>
<evidence type="ECO:0000256" key="3">
    <source>
        <dbReference type="ARBA" id="ARBA00023316"/>
    </source>
</evidence>
<dbReference type="CDD" id="cd22268">
    <property type="entry name" value="DPBB_RlpA-like"/>
    <property type="match status" value="1"/>
</dbReference>
<feature type="region of interest" description="Disordered" evidence="6">
    <location>
        <begin position="154"/>
        <end position="184"/>
    </location>
</feature>
<feature type="compositionally biased region" description="Low complexity" evidence="6">
    <location>
        <begin position="162"/>
        <end position="179"/>
    </location>
</feature>
<dbReference type="NCBIfam" id="TIGR00413">
    <property type="entry name" value="rlpA"/>
    <property type="match status" value="1"/>
</dbReference>
<evidence type="ECO:0000256" key="6">
    <source>
        <dbReference type="SAM" id="MobiDB-lite"/>
    </source>
</evidence>
<evidence type="ECO:0000259" key="7">
    <source>
        <dbReference type="PROSITE" id="PS51724"/>
    </source>
</evidence>
<dbReference type="HAMAP" id="MF_02071">
    <property type="entry name" value="RlpA"/>
    <property type="match status" value="1"/>
</dbReference>
<keyword evidence="3 4" id="KW-0961">Cell wall biogenesis/degradation</keyword>
<dbReference type="InterPro" id="IPR012997">
    <property type="entry name" value="RplA"/>
</dbReference>
<evidence type="ECO:0000256" key="5">
    <source>
        <dbReference type="RuleBase" id="RU003495"/>
    </source>
</evidence>
<dbReference type="GO" id="GO:0000270">
    <property type="term" value="P:peptidoglycan metabolic process"/>
    <property type="evidence" value="ECO:0007669"/>
    <property type="project" value="UniProtKB-UniRule"/>
</dbReference>
<evidence type="ECO:0000256" key="2">
    <source>
        <dbReference type="ARBA" id="ARBA00023239"/>
    </source>
</evidence>
<organism evidence="8 9">
    <name type="scientific">Methylotenera mobilis</name>
    <dbReference type="NCBI Taxonomy" id="359408"/>
    <lineage>
        <taxon>Bacteria</taxon>
        <taxon>Pseudomonadati</taxon>
        <taxon>Pseudomonadota</taxon>
        <taxon>Betaproteobacteria</taxon>
        <taxon>Nitrosomonadales</taxon>
        <taxon>Methylophilaceae</taxon>
        <taxon>Methylotenera</taxon>
    </lineage>
</organism>
<dbReference type="InterPro" id="IPR036908">
    <property type="entry name" value="RlpA-like_sf"/>
</dbReference>
<dbReference type="Gene3D" id="2.40.40.10">
    <property type="entry name" value="RlpA-like domain"/>
    <property type="match status" value="1"/>
</dbReference>
<proteinExistence type="inferred from homology"/>
<dbReference type="SUPFAM" id="SSF110997">
    <property type="entry name" value="Sporulation related repeat"/>
    <property type="match status" value="1"/>
</dbReference>
<comment type="similarity">
    <text evidence="4 5">Belongs to the RlpA family.</text>
</comment>
<dbReference type="Pfam" id="PF05036">
    <property type="entry name" value="SPOR"/>
    <property type="match status" value="1"/>
</dbReference>
<feature type="domain" description="SPOR" evidence="7">
    <location>
        <begin position="184"/>
        <end position="263"/>
    </location>
</feature>
<dbReference type="SUPFAM" id="SSF50685">
    <property type="entry name" value="Barwin-like endoglucanases"/>
    <property type="match status" value="1"/>
</dbReference>
<reference evidence="8 9" key="1">
    <citation type="journal article" date="2018" name="Nat. Biotechnol.">
        <title>A standardized bacterial taxonomy based on genome phylogeny substantially revises the tree of life.</title>
        <authorList>
            <person name="Parks D.H."/>
            <person name="Chuvochina M."/>
            <person name="Waite D.W."/>
            <person name="Rinke C."/>
            <person name="Skarshewski A."/>
            <person name="Chaumeil P.A."/>
            <person name="Hugenholtz P."/>
        </authorList>
    </citation>
    <scope>NUCLEOTIDE SEQUENCE [LARGE SCALE GENOMIC DNA]</scope>
    <source>
        <strain evidence="8">UBA9958</strain>
    </source>
</reference>
<dbReference type="InterPro" id="IPR036680">
    <property type="entry name" value="SPOR-like_sf"/>
</dbReference>
<dbReference type="Gene3D" id="3.30.70.1070">
    <property type="entry name" value="Sporulation related repeat"/>
    <property type="match status" value="1"/>
</dbReference>